<evidence type="ECO:0000256" key="1">
    <source>
        <dbReference type="ARBA" id="ARBA00022553"/>
    </source>
</evidence>
<dbReference type="Gene3D" id="3.40.50.2300">
    <property type="match status" value="1"/>
</dbReference>
<evidence type="ECO:0000259" key="4">
    <source>
        <dbReference type="PROSITE" id="PS50043"/>
    </source>
</evidence>
<accession>A0ABP5ZQY5</accession>
<dbReference type="SUPFAM" id="SSF46894">
    <property type="entry name" value="C-terminal effector domain of the bipartite response regulators"/>
    <property type="match status" value="1"/>
</dbReference>
<dbReference type="CDD" id="cd06170">
    <property type="entry name" value="LuxR_C_like"/>
    <property type="match status" value="1"/>
</dbReference>
<dbReference type="Pfam" id="PF00196">
    <property type="entry name" value="GerE"/>
    <property type="match status" value="1"/>
</dbReference>
<protein>
    <submittedName>
        <fullName evidence="6">Response regulator transcription factor</fullName>
    </submittedName>
</protein>
<dbReference type="SMART" id="SM00421">
    <property type="entry name" value="HTH_LUXR"/>
    <property type="match status" value="1"/>
</dbReference>
<dbReference type="InterPro" id="IPR039420">
    <property type="entry name" value="WalR-like"/>
</dbReference>
<evidence type="ECO:0000313" key="6">
    <source>
        <dbReference type="EMBL" id="GAA2499361.1"/>
    </source>
</evidence>
<feature type="domain" description="Response regulatory" evidence="5">
    <location>
        <begin position="13"/>
        <end position="129"/>
    </location>
</feature>
<gene>
    <name evidence="6" type="ORF">GCM10009858_42120</name>
</gene>
<dbReference type="InterPro" id="IPR016032">
    <property type="entry name" value="Sig_transdc_resp-reg_C-effctor"/>
</dbReference>
<dbReference type="PANTHER" id="PTHR43214">
    <property type="entry name" value="TWO-COMPONENT RESPONSE REGULATOR"/>
    <property type="match status" value="1"/>
</dbReference>
<name>A0ABP5ZQY5_9MICO</name>
<evidence type="ECO:0000313" key="7">
    <source>
        <dbReference type="Proteomes" id="UP001500730"/>
    </source>
</evidence>
<keyword evidence="1 3" id="KW-0597">Phosphoprotein</keyword>
<feature type="modified residue" description="4-aspartylphosphate" evidence="3">
    <location>
        <position position="64"/>
    </location>
</feature>
<dbReference type="SUPFAM" id="SSF52172">
    <property type="entry name" value="CheY-like"/>
    <property type="match status" value="1"/>
</dbReference>
<dbReference type="Proteomes" id="UP001500730">
    <property type="component" value="Unassembled WGS sequence"/>
</dbReference>
<dbReference type="PRINTS" id="PR00038">
    <property type="entry name" value="HTHLUXR"/>
</dbReference>
<evidence type="ECO:0000256" key="2">
    <source>
        <dbReference type="ARBA" id="ARBA00023125"/>
    </source>
</evidence>
<dbReference type="InterPro" id="IPR058245">
    <property type="entry name" value="NreC/VraR/RcsB-like_REC"/>
</dbReference>
<dbReference type="InterPro" id="IPR000792">
    <property type="entry name" value="Tscrpt_reg_LuxR_C"/>
</dbReference>
<dbReference type="PROSITE" id="PS50110">
    <property type="entry name" value="RESPONSE_REGULATORY"/>
    <property type="match status" value="1"/>
</dbReference>
<proteinExistence type="predicted"/>
<dbReference type="Pfam" id="PF00072">
    <property type="entry name" value="Response_reg"/>
    <property type="match status" value="1"/>
</dbReference>
<feature type="domain" description="HTH luxR-type" evidence="4">
    <location>
        <begin position="151"/>
        <end position="216"/>
    </location>
</feature>
<reference evidence="7" key="1">
    <citation type="journal article" date="2019" name="Int. J. Syst. Evol. Microbiol.">
        <title>The Global Catalogue of Microorganisms (GCM) 10K type strain sequencing project: providing services to taxonomists for standard genome sequencing and annotation.</title>
        <authorList>
            <consortium name="The Broad Institute Genomics Platform"/>
            <consortium name="The Broad Institute Genome Sequencing Center for Infectious Disease"/>
            <person name="Wu L."/>
            <person name="Ma J."/>
        </authorList>
    </citation>
    <scope>NUCLEOTIDE SEQUENCE [LARGE SCALE GENOMIC DNA]</scope>
    <source>
        <strain evidence="7">JCM 16259</strain>
    </source>
</reference>
<dbReference type="PROSITE" id="PS50043">
    <property type="entry name" value="HTH_LUXR_2"/>
    <property type="match status" value="1"/>
</dbReference>
<dbReference type="InterPro" id="IPR011006">
    <property type="entry name" value="CheY-like_superfamily"/>
</dbReference>
<keyword evidence="2" id="KW-0238">DNA-binding</keyword>
<dbReference type="SMART" id="SM00448">
    <property type="entry name" value="REC"/>
    <property type="match status" value="1"/>
</dbReference>
<keyword evidence="7" id="KW-1185">Reference proteome</keyword>
<dbReference type="InterPro" id="IPR001789">
    <property type="entry name" value="Sig_transdc_resp-reg_receiver"/>
</dbReference>
<dbReference type="RefSeq" id="WP_344257062.1">
    <property type="nucleotide sequence ID" value="NZ_BAAARE010000026.1"/>
</dbReference>
<comment type="caution">
    <text evidence="6">The sequence shown here is derived from an EMBL/GenBank/DDBJ whole genome shotgun (WGS) entry which is preliminary data.</text>
</comment>
<organism evidence="6 7">
    <name type="scientific">Terrabacter carboxydivorans</name>
    <dbReference type="NCBI Taxonomy" id="619730"/>
    <lineage>
        <taxon>Bacteria</taxon>
        <taxon>Bacillati</taxon>
        <taxon>Actinomycetota</taxon>
        <taxon>Actinomycetes</taxon>
        <taxon>Micrococcales</taxon>
        <taxon>Intrasporangiaceae</taxon>
        <taxon>Terrabacter</taxon>
    </lineage>
</organism>
<evidence type="ECO:0000259" key="5">
    <source>
        <dbReference type="PROSITE" id="PS50110"/>
    </source>
</evidence>
<dbReference type="CDD" id="cd17535">
    <property type="entry name" value="REC_NarL-like"/>
    <property type="match status" value="1"/>
</dbReference>
<sequence length="224" mass="23900">MKTSPCIDSAQTSVLVVDDHRVLADAIGMAINGQPDMHCVGTAHNAAQARALAAYWRPEVIMMDVRLGHDDGVELAAELIRGAPNVRVIVLTAFIDQALLNRALNAGACALLPKDGSLEQILGALRSSTRGGFDIDPTVLRTLARSRGDRHGDPVPRLTPREADVLRSLSDGADAVMIAKELGISVLTCRGYVKTLLRKLHAHSQLEAVVTANRLGLISPTKHG</sequence>
<evidence type="ECO:0000256" key="3">
    <source>
        <dbReference type="PROSITE-ProRule" id="PRU00169"/>
    </source>
</evidence>
<dbReference type="EMBL" id="BAAARE010000026">
    <property type="protein sequence ID" value="GAA2499361.1"/>
    <property type="molecule type" value="Genomic_DNA"/>
</dbReference>